<proteinExistence type="predicted"/>
<protein>
    <submittedName>
        <fullName evidence="1">Kinase</fullName>
    </submittedName>
</protein>
<sequence>MTTTTHSRALAPIQPGDLVVMIGPAGSGKSTLLSAVPAHRIVSLDHLRAVVSEPGDQNATSDAVRLQHQIVLARLLRGATTYVDNTSVEAPHRTELVGMADLYGRRAVAVLVDAPLQTCLDRNARRPAERRVPEDVLRWQHDLARAARELLPHEGFAEIRHLRTA</sequence>
<dbReference type="Gene3D" id="3.40.50.300">
    <property type="entry name" value="P-loop containing nucleotide triphosphate hydrolases"/>
    <property type="match status" value="1"/>
</dbReference>
<dbReference type="EMBL" id="JAMZDX010000008">
    <property type="protein sequence ID" value="MCP2314063.1"/>
    <property type="molecule type" value="Genomic_DNA"/>
</dbReference>
<gene>
    <name evidence="1" type="ORF">FHR36_007262</name>
</gene>
<comment type="caution">
    <text evidence="1">The sequence shown here is derived from an EMBL/GenBank/DDBJ whole genome shotgun (WGS) entry which is preliminary data.</text>
</comment>
<evidence type="ECO:0000313" key="2">
    <source>
        <dbReference type="Proteomes" id="UP001206483"/>
    </source>
</evidence>
<organism evidence="1 2">
    <name type="scientific">Kitasatospora paracochleata</name>
    <dbReference type="NCBI Taxonomy" id="58354"/>
    <lineage>
        <taxon>Bacteria</taxon>
        <taxon>Bacillati</taxon>
        <taxon>Actinomycetota</taxon>
        <taxon>Actinomycetes</taxon>
        <taxon>Kitasatosporales</taxon>
        <taxon>Streptomycetaceae</taxon>
        <taxon>Kitasatospora</taxon>
    </lineage>
</organism>
<reference evidence="1 2" key="1">
    <citation type="submission" date="2022-06" db="EMBL/GenBank/DDBJ databases">
        <title>Sequencing the genomes of 1000 actinobacteria strains.</title>
        <authorList>
            <person name="Klenk H.-P."/>
        </authorList>
    </citation>
    <scope>NUCLEOTIDE SEQUENCE [LARGE SCALE GENOMIC DNA]</scope>
    <source>
        <strain evidence="1 2">DSM 41656</strain>
    </source>
</reference>
<dbReference type="GO" id="GO:0016301">
    <property type="term" value="F:kinase activity"/>
    <property type="evidence" value="ECO:0007669"/>
    <property type="project" value="UniProtKB-KW"/>
</dbReference>
<dbReference type="InterPro" id="IPR017101">
    <property type="entry name" value="P-loop_ATP/GTP-bd_All4644_prd"/>
</dbReference>
<dbReference type="Pfam" id="PF13671">
    <property type="entry name" value="AAA_33"/>
    <property type="match status" value="1"/>
</dbReference>
<keyword evidence="1" id="KW-0418">Kinase</keyword>
<name>A0ABT1J9D5_9ACTN</name>
<keyword evidence="1" id="KW-0808">Transferase</keyword>
<accession>A0ABT1J9D5</accession>
<keyword evidence="2" id="KW-1185">Reference proteome</keyword>
<dbReference type="SUPFAM" id="SSF52540">
    <property type="entry name" value="P-loop containing nucleoside triphosphate hydrolases"/>
    <property type="match status" value="1"/>
</dbReference>
<dbReference type="PIRSF" id="PIRSF037081">
    <property type="entry name" value="P-loop_All4644_prd"/>
    <property type="match status" value="1"/>
</dbReference>
<dbReference type="RefSeq" id="WP_253804412.1">
    <property type="nucleotide sequence ID" value="NZ_BAAAUB010000050.1"/>
</dbReference>
<evidence type="ECO:0000313" key="1">
    <source>
        <dbReference type="EMBL" id="MCP2314063.1"/>
    </source>
</evidence>
<dbReference type="InterPro" id="IPR027417">
    <property type="entry name" value="P-loop_NTPase"/>
</dbReference>
<dbReference type="Proteomes" id="UP001206483">
    <property type="component" value="Unassembled WGS sequence"/>
</dbReference>